<proteinExistence type="predicted"/>
<feature type="compositionally biased region" description="Low complexity" evidence="1">
    <location>
        <begin position="77"/>
        <end position="86"/>
    </location>
</feature>
<organism evidence="3 4">
    <name type="scientific">Dermatophagoides farinae</name>
    <name type="common">American house dust mite</name>
    <dbReference type="NCBI Taxonomy" id="6954"/>
    <lineage>
        <taxon>Eukaryota</taxon>
        <taxon>Metazoa</taxon>
        <taxon>Ecdysozoa</taxon>
        <taxon>Arthropoda</taxon>
        <taxon>Chelicerata</taxon>
        <taxon>Arachnida</taxon>
        <taxon>Acari</taxon>
        <taxon>Acariformes</taxon>
        <taxon>Sarcoptiformes</taxon>
        <taxon>Astigmata</taxon>
        <taxon>Psoroptidia</taxon>
        <taxon>Analgoidea</taxon>
        <taxon>Pyroglyphidae</taxon>
        <taxon>Dermatophagoidinae</taxon>
        <taxon>Dermatophagoides</taxon>
    </lineage>
</organism>
<evidence type="ECO:0000256" key="1">
    <source>
        <dbReference type="SAM" id="MobiDB-lite"/>
    </source>
</evidence>
<dbReference type="AlphaFoldDB" id="A0A922L5M8"/>
<gene>
    <name evidence="3" type="ORF">DERF_009391</name>
</gene>
<protein>
    <submittedName>
        <fullName evidence="3">Uncharacterized protein</fullName>
    </submittedName>
</protein>
<dbReference type="EMBL" id="ASGP02000004">
    <property type="protein sequence ID" value="KAH9510893.1"/>
    <property type="molecule type" value="Genomic_DNA"/>
</dbReference>
<evidence type="ECO:0000313" key="4">
    <source>
        <dbReference type="Proteomes" id="UP000790347"/>
    </source>
</evidence>
<keyword evidence="2" id="KW-1133">Transmembrane helix</keyword>
<evidence type="ECO:0000313" key="3">
    <source>
        <dbReference type="EMBL" id="KAH9510893.1"/>
    </source>
</evidence>
<sequence>MVGNSYCECPVECASLAFKTTTIIITIYPGVIFCCHLDIYPQVTHSKSSYFSYTATISFADVLICTIITWHFNMLPQQQQDNNNSDNENERKKKKLTR</sequence>
<reference evidence="3" key="1">
    <citation type="submission" date="2013-05" db="EMBL/GenBank/DDBJ databases">
        <authorList>
            <person name="Yim A.K.Y."/>
            <person name="Chan T.F."/>
            <person name="Ji K.M."/>
            <person name="Liu X.Y."/>
            <person name="Zhou J.W."/>
            <person name="Li R.Q."/>
            <person name="Yang K.Y."/>
            <person name="Li J."/>
            <person name="Li M."/>
            <person name="Law P.T.W."/>
            <person name="Wu Y.L."/>
            <person name="Cai Z.L."/>
            <person name="Qin H."/>
            <person name="Bao Y."/>
            <person name="Leung R.K.K."/>
            <person name="Ng P.K.S."/>
            <person name="Zou J."/>
            <person name="Zhong X.J."/>
            <person name="Ran P.X."/>
            <person name="Zhong N.S."/>
            <person name="Liu Z.G."/>
            <person name="Tsui S.K.W."/>
        </authorList>
    </citation>
    <scope>NUCLEOTIDE SEQUENCE</scope>
    <source>
        <strain evidence="3">Derf</strain>
        <tissue evidence="3">Whole organism</tissue>
    </source>
</reference>
<keyword evidence="4" id="KW-1185">Reference proteome</keyword>
<comment type="caution">
    <text evidence="3">The sequence shown here is derived from an EMBL/GenBank/DDBJ whole genome shotgun (WGS) entry which is preliminary data.</text>
</comment>
<keyword evidence="2" id="KW-0812">Transmembrane</keyword>
<reference evidence="3" key="2">
    <citation type="journal article" date="2022" name="Res Sq">
        <title>Comparative Genomics Reveals Insights into the Divergent Evolution of Astigmatic Mites and Household Pest Adaptations.</title>
        <authorList>
            <person name="Xiong Q."/>
            <person name="Wan A.T.-Y."/>
            <person name="Liu X.-Y."/>
            <person name="Fung C.S.-H."/>
            <person name="Xiao X."/>
            <person name="Malainual N."/>
            <person name="Hou J."/>
            <person name="Wang L."/>
            <person name="Wang M."/>
            <person name="Yang K."/>
            <person name="Cui Y."/>
            <person name="Leung E."/>
            <person name="Nong W."/>
            <person name="Shin S.-K."/>
            <person name="Au S."/>
            <person name="Jeong K.Y."/>
            <person name="Chew F.T."/>
            <person name="Hui J."/>
            <person name="Leung T.F."/>
            <person name="Tungtrongchitr A."/>
            <person name="Zhong N."/>
            <person name="Liu Z."/>
            <person name="Tsui S."/>
        </authorList>
    </citation>
    <scope>NUCLEOTIDE SEQUENCE</scope>
    <source>
        <strain evidence="3">Derf</strain>
        <tissue evidence="3">Whole organism</tissue>
    </source>
</reference>
<name>A0A922L5M8_DERFA</name>
<feature type="transmembrane region" description="Helical" evidence="2">
    <location>
        <begin position="50"/>
        <end position="72"/>
    </location>
</feature>
<feature type="region of interest" description="Disordered" evidence="1">
    <location>
        <begin position="77"/>
        <end position="98"/>
    </location>
</feature>
<dbReference type="Proteomes" id="UP000790347">
    <property type="component" value="Unassembled WGS sequence"/>
</dbReference>
<evidence type="ECO:0000256" key="2">
    <source>
        <dbReference type="SAM" id="Phobius"/>
    </source>
</evidence>
<accession>A0A922L5M8</accession>
<keyword evidence="2" id="KW-0472">Membrane</keyword>